<keyword evidence="2" id="KW-1185">Reference proteome</keyword>
<protein>
    <submittedName>
        <fullName evidence="1">Uncharacterized protein DUF3630</fullName>
    </submittedName>
</protein>
<comment type="caution">
    <text evidence="1">The sequence shown here is derived from an EMBL/GenBank/DDBJ whole genome shotgun (WGS) entry which is preliminary data.</text>
</comment>
<sequence>MADTTIVLNHLPNDEAELDDWASEIVNAIGASVRETEVAADQYCWRLSINHQHWLLNYSAICESAWLQPLESSTAEVVEKLRCKGYLG</sequence>
<evidence type="ECO:0000313" key="1">
    <source>
        <dbReference type="EMBL" id="TDP28371.1"/>
    </source>
</evidence>
<dbReference type="OrthoDB" id="6240828at2"/>
<dbReference type="Pfam" id="PF12305">
    <property type="entry name" value="DUF3630"/>
    <property type="match status" value="1"/>
</dbReference>
<accession>A0A4R6NZ66</accession>
<dbReference type="Proteomes" id="UP000295531">
    <property type="component" value="Unassembled WGS sequence"/>
</dbReference>
<proteinExistence type="predicted"/>
<organism evidence="1 2">
    <name type="scientific">Idiomarina aquatica</name>
    <dbReference type="NCBI Taxonomy" id="1327752"/>
    <lineage>
        <taxon>Bacteria</taxon>
        <taxon>Pseudomonadati</taxon>
        <taxon>Pseudomonadota</taxon>
        <taxon>Gammaproteobacteria</taxon>
        <taxon>Alteromonadales</taxon>
        <taxon>Idiomarinaceae</taxon>
        <taxon>Idiomarina</taxon>
    </lineage>
</organism>
<dbReference type="EMBL" id="SNXI01000022">
    <property type="protein sequence ID" value="TDP28371.1"/>
    <property type="molecule type" value="Genomic_DNA"/>
</dbReference>
<dbReference type="RefSeq" id="WP_133540632.1">
    <property type="nucleotide sequence ID" value="NZ_SNXI01000022.1"/>
</dbReference>
<name>A0A4R6NZ66_9GAMM</name>
<dbReference type="AlphaFoldDB" id="A0A4R6NZ66"/>
<evidence type="ECO:0000313" key="2">
    <source>
        <dbReference type="Proteomes" id="UP000295531"/>
    </source>
</evidence>
<dbReference type="InterPro" id="IPR022080">
    <property type="entry name" value="DUF3630"/>
</dbReference>
<reference evidence="1 2" key="1">
    <citation type="submission" date="2019-03" db="EMBL/GenBank/DDBJ databases">
        <title>Freshwater and sediment microbial communities from various areas in North America, analyzing microbe dynamics in response to fracking.</title>
        <authorList>
            <person name="Lamendella R."/>
        </authorList>
    </citation>
    <scope>NUCLEOTIDE SEQUENCE [LARGE SCALE GENOMIC DNA]</scope>
    <source>
        <strain evidence="1 2">18_TX</strain>
    </source>
</reference>
<gene>
    <name evidence="1" type="ORF">DEU29_12216</name>
</gene>